<evidence type="ECO:0000256" key="12">
    <source>
        <dbReference type="ARBA" id="ARBA00023098"/>
    </source>
</evidence>
<keyword evidence="11 15" id="KW-0408">Iron</keyword>
<feature type="domain" description="PLAT" evidence="18">
    <location>
        <begin position="784"/>
        <end position="910"/>
    </location>
</feature>
<feature type="domain" description="Lipoxygenase" evidence="19">
    <location>
        <begin position="174"/>
        <end position="729"/>
    </location>
</feature>
<dbReference type="PROSITE" id="PS50095">
    <property type="entry name" value="PLAT"/>
    <property type="match status" value="3"/>
</dbReference>
<evidence type="ECO:0000256" key="13">
    <source>
        <dbReference type="ARBA" id="ARBA00023160"/>
    </source>
</evidence>
<dbReference type="InterPro" id="IPR042057">
    <property type="entry name" value="Lipoxy_PLAT/LH2"/>
</dbReference>
<evidence type="ECO:0000313" key="21">
    <source>
        <dbReference type="Proteomes" id="UP000501690"/>
    </source>
</evidence>
<dbReference type="PRINTS" id="PR00087">
    <property type="entry name" value="LIPOXYGENASE"/>
</dbReference>
<dbReference type="GO" id="GO:0016702">
    <property type="term" value="F:oxidoreductase activity, acting on single donors with incorporation of molecular oxygen, incorporation of two atoms of oxygen"/>
    <property type="evidence" value="ECO:0007669"/>
    <property type="project" value="InterPro"/>
</dbReference>
<evidence type="ECO:0000256" key="3">
    <source>
        <dbReference type="ARBA" id="ARBA00009419"/>
    </source>
</evidence>
<protein>
    <recommendedName>
        <fullName evidence="16">Lipoxygenase</fullName>
        <ecNumber evidence="16">1.13.11.-</ecNumber>
    </recommendedName>
</protein>
<comment type="similarity">
    <text evidence="3 15">Belongs to the lipoxygenase family.</text>
</comment>
<feature type="domain" description="Lipoxygenase" evidence="19">
    <location>
        <begin position="1742"/>
        <end position="2432"/>
    </location>
</feature>
<evidence type="ECO:0000256" key="14">
    <source>
        <dbReference type="PROSITE-ProRule" id="PRU00152"/>
    </source>
</evidence>
<dbReference type="GO" id="GO:0034440">
    <property type="term" value="P:lipid oxidation"/>
    <property type="evidence" value="ECO:0007669"/>
    <property type="project" value="InterPro"/>
</dbReference>
<keyword evidence="9 15" id="KW-0223">Dioxygenase</keyword>
<sequence>MFGLFDKSQKIKGTVVLMPKNVLDANDLTSVQNGGLGSVVSGFFDAVGDVAGQVVDSATAILSRNVSFKLISATSTDANGNGKVGKETYLEKYLPTLPTFGDRRDAFAVRFEWDANFGIPGAFYIRNFMNDEFFLVSVTLEDIPNHGSIHFVCNSWIYNFKTYKKDRIFFANNTYVTSATPGPLVKYRKEELEVLRGDGTGERKEWERVYDYDVYNDLGNPDSDTNLARPVLGGSTTYPYPRRVRTGRKSTKKDPKTEKLAAEFYIPRDEKFGHLKSSDFLTYALKSLSQMLLPSLENVFDSDLTWNEFDSFQEVRDLYEGGIKLPTGVLSDISPLPVFKEIFRSDGENVLQLPPPHVIRVNKSAWMSDEEFAREMIAGVNPNVIRCLQEFPPKSKLDPTLYGDQTSTVTKEKLEINMGGVTVEEALAAKRLFILDYHDAFIPYLTRINRLQTAKAYATRTILFLKDDGTLKPLVIELSKPHPSGDNLGPVSKVVLPATDGVDSTIWLLAKAYVIVNDSGYHQLVSHWLNTHAVIEPFAIATNRNLSVIHPIYKLLYPHYRDTININALARRNLINANGIIEQSFLPGRYSLEISSVVYKNWVFTEQSLPADLIKRGLATEDSSAPHGLRLLIKDYPYAVDGLEIWDAIKTWVKEYVSLYYPTDVAVQQDTELQAWWKEAVEKGHADLKDKPWWPKMKTIEDLIKSCSIIIWTASALHAAVNFGQYPYGEGAKMFGIGNKKHKIKGTVVLMPKNVLDFNAISSAVPKSVGDVVDGAVGAVGGILGGVVHVAGGIIDAATAFLGRNVSMQLISATQTHGGKGKVGEEKYLNSHLPTLPTLGARQEAFSIFFEWDSDFGIPGAFYIRNFKTDEFFLVSVTLDDIPNHGSIHFVCNSWVYNFRSYKKDRIFFVNNTYLPSATPAPLVWYRQEELETLRGDGTGRRKEQDRIYDYDVYNDIGNPDGGEPRPILGGSSNYPYPRRVRSGRDKTRKDPNSEKPGEIYVPRDENFGHLKSSDFLTYGLKALSQNVFPLLKSAIFDLRVTSSEFDSFDDVRSLYEGGIKLPTDIISQISPLPVIKEIFRTDGENVLQFPPPHVIRVSKSAWMTDEEFARETIAGVNPNVISRLQEFPPKSSLDPTIYGDQTSTITKEQLEINTDGVPVEEALATNRLFILDYHDAFIPFLTGINNLPTSKAYATRTILFLKDDGSLKPIVIELSKPHPGGDNLGVVSKVVLPAAEGVESTIWLLAKAHVIVNDCGYHQLISHWLKTHAVVEPFAIATNRHLSVLHPIYKLLYPHYRDTININGLARQSLINAGGFIEQAFLPGKYSMEISAAVYKNWVFTDQALPADLVKRGLAVEDPSAPHGLRLVIKDYPYAVDGLEIWEAIKAWVQEYVSLYYPTDVAVQQDTELQAWWKEVVEKASALHAAVNFGQYPYGGYIVNRPTLSRRFIPEPGTKEYDEMVKNPQKAYLNTITPKFESLVDISVLEILSRHASDEVYLGERDSPYWTTDTKALEAFKKFGSKLTEIEAKITARNNDPSLSSRRGPVELPYTLLLRSSEEGMTFRGIPNSGFFDNGTKIKGTVVLMPKNVLDFNALTSIGKGGVTETAKNVFGQVLDAAGNLVDAATAFAGRNISLHLISATQADASGKGKVGEKTYVDKNLPTFPTLGDKQLAYSISFDWDAKFGIPGAFYIKNYMTDEFFLVSVILEDIPNHGTIQFVCNSWIYNFNKYEKDRIFFANDTYLPSQTPAPLLKYRQEELQTLRGNGTGKRQEQDRIYDYDVYNDLGKPDEGDPRPVLGGSIDHPYPRRVRTGRERTRTDPDSEKPGAIYVPRDENFGHLKSSDFIMYGIKSLSQDVLPLLKSAIFDLRITSSEFKNFDDVRSLYEGGIKLPTDFLSQISPVPALKELFRSDGENVLQFPLPHVIQVKRSEWMTDEEFAREVIAGVNPNVVRLLQEFPPKSSLDPSLYGDQTSTITREQLEINLDGVTVDEALAAKRLFILDYQDAFFPYLRKINSLPIARAYATRTILFLKDDSTLKPLAIELSKPHPGGDNLGPVSKVVLPAKDGVESTIWLLAKAHVIVNDSGYHQLMSHWLNTHAVMEPFAIATNRQLSVLHPIYKLLYPHYRDTININGLARQSLINAGGIIEQSFLPGKYSIEMSSTVYKNWVFTDQALPADLIKRGLATEDPSAPHGLRLVIEDYPYAVDGLEIWDAIKSWVKEYVSLYYPTDVAVQQDTELQAWWKEAVEKGHADLKDKPWWPKMKTIEDLIKSCSIIIWTASALHAAVNFGQYPYGGYILNRPTLSRRFIPEEGTPEYDELVNSTQTAYLQTITPKYETLVDLSVIEILSRHASDEIYLGQRDTPNWTTDNKALEAFKRFGSKLSEIESKISARNSDPSLRNRTGPVELPYTLLHRSSEEGLTFKGIPNSISI</sequence>
<dbReference type="Gene3D" id="4.10.372.10">
    <property type="entry name" value="Lipoxygenase-1, Domain 3"/>
    <property type="match status" value="3"/>
</dbReference>
<keyword evidence="8" id="KW-0276">Fatty acid metabolism</keyword>
<feature type="compositionally biased region" description="Basic and acidic residues" evidence="17">
    <location>
        <begin position="983"/>
        <end position="1001"/>
    </location>
</feature>
<feature type="region of interest" description="Disordered" evidence="17">
    <location>
        <begin position="1787"/>
        <end position="1829"/>
    </location>
</feature>
<dbReference type="GO" id="GO:0006633">
    <property type="term" value="P:fatty acid biosynthetic process"/>
    <property type="evidence" value="ECO:0007669"/>
    <property type="project" value="UniProtKB-KW"/>
</dbReference>
<evidence type="ECO:0000256" key="2">
    <source>
        <dbReference type="ARBA" id="ARBA00004496"/>
    </source>
</evidence>
<dbReference type="InterPro" id="IPR036392">
    <property type="entry name" value="PLAT/LH2_dom_sf"/>
</dbReference>
<dbReference type="PRINTS" id="PR00468">
    <property type="entry name" value="PLTLPOXGNASE"/>
</dbReference>
<evidence type="ECO:0000256" key="16">
    <source>
        <dbReference type="RuleBase" id="RU003975"/>
    </source>
</evidence>
<keyword evidence="6 15" id="KW-0479">Metal-binding</keyword>
<evidence type="ECO:0000256" key="1">
    <source>
        <dbReference type="ARBA" id="ARBA00001962"/>
    </source>
</evidence>
<dbReference type="SUPFAM" id="SSF48484">
    <property type="entry name" value="Lipoxigenase"/>
    <property type="match status" value="3"/>
</dbReference>
<evidence type="ECO:0000256" key="10">
    <source>
        <dbReference type="ARBA" id="ARBA00023002"/>
    </source>
</evidence>
<dbReference type="Gene3D" id="2.60.60.20">
    <property type="entry name" value="PLAT/LH2 domain"/>
    <property type="match status" value="3"/>
</dbReference>
<dbReference type="Pfam" id="PF01477">
    <property type="entry name" value="PLAT"/>
    <property type="match status" value="3"/>
</dbReference>
<evidence type="ECO:0000256" key="8">
    <source>
        <dbReference type="ARBA" id="ARBA00022832"/>
    </source>
</evidence>
<evidence type="ECO:0000256" key="4">
    <source>
        <dbReference type="ARBA" id="ARBA00022490"/>
    </source>
</evidence>
<dbReference type="UniPathway" id="UPA00382"/>
<accession>A0A4D6MKY0</accession>
<organism evidence="20 21">
    <name type="scientific">Vigna unguiculata</name>
    <name type="common">Cowpea</name>
    <dbReference type="NCBI Taxonomy" id="3917"/>
    <lineage>
        <taxon>Eukaryota</taxon>
        <taxon>Viridiplantae</taxon>
        <taxon>Streptophyta</taxon>
        <taxon>Embryophyta</taxon>
        <taxon>Tracheophyta</taxon>
        <taxon>Spermatophyta</taxon>
        <taxon>Magnoliopsida</taxon>
        <taxon>eudicotyledons</taxon>
        <taxon>Gunneridae</taxon>
        <taxon>Pentapetalae</taxon>
        <taxon>rosids</taxon>
        <taxon>fabids</taxon>
        <taxon>Fabales</taxon>
        <taxon>Fabaceae</taxon>
        <taxon>Papilionoideae</taxon>
        <taxon>50 kb inversion clade</taxon>
        <taxon>NPAAA clade</taxon>
        <taxon>indigoferoid/millettioid clade</taxon>
        <taxon>Phaseoleae</taxon>
        <taxon>Vigna</taxon>
    </lineage>
</organism>
<keyword evidence="7 16" id="KW-0925">Oxylipin biosynthesis</keyword>
<dbReference type="Pfam" id="PF00305">
    <property type="entry name" value="Lipoxygenase"/>
    <property type="match status" value="4"/>
</dbReference>
<dbReference type="InterPro" id="IPR020834">
    <property type="entry name" value="LipOase_CS"/>
</dbReference>
<evidence type="ECO:0000256" key="9">
    <source>
        <dbReference type="ARBA" id="ARBA00022964"/>
    </source>
</evidence>
<keyword evidence="5 16" id="KW-0444">Lipid biosynthesis</keyword>
<dbReference type="InterPro" id="IPR027433">
    <property type="entry name" value="Lipoxygenase_dom_3"/>
</dbReference>
<dbReference type="GO" id="GO:0005737">
    <property type="term" value="C:cytoplasm"/>
    <property type="evidence" value="ECO:0007669"/>
    <property type="project" value="UniProtKB-SubCell"/>
</dbReference>
<dbReference type="FunFam" id="3.10.450.60:FF:000002">
    <property type="entry name" value="Lipoxygenase"/>
    <property type="match status" value="3"/>
</dbReference>
<comment type="caution">
    <text evidence="14">Lacks conserved residue(s) required for the propagation of feature annotation.</text>
</comment>
<evidence type="ECO:0000256" key="6">
    <source>
        <dbReference type="ARBA" id="ARBA00022723"/>
    </source>
</evidence>
<comment type="cofactor">
    <cofactor evidence="1 15">
        <name>Fe cation</name>
        <dbReference type="ChEBI" id="CHEBI:24875"/>
    </cofactor>
</comment>
<comment type="pathway">
    <text evidence="16">Lipid metabolism; oxylipin biosynthesis.</text>
</comment>
<evidence type="ECO:0000256" key="7">
    <source>
        <dbReference type="ARBA" id="ARBA00022767"/>
    </source>
</evidence>
<keyword evidence="13 16" id="KW-0275">Fatty acid biosynthesis</keyword>
<feature type="domain" description="PLAT" evidence="18">
    <location>
        <begin position="46"/>
        <end position="171"/>
    </location>
</feature>
<dbReference type="FunFam" id="1.20.245.10:FF:000002">
    <property type="entry name" value="Lipoxygenase"/>
    <property type="match status" value="1"/>
</dbReference>
<dbReference type="SMART" id="SM00308">
    <property type="entry name" value="LH2"/>
    <property type="match status" value="3"/>
</dbReference>
<dbReference type="InterPro" id="IPR000907">
    <property type="entry name" value="LipOase"/>
</dbReference>
<evidence type="ECO:0000256" key="15">
    <source>
        <dbReference type="RuleBase" id="RU003974"/>
    </source>
</evidence>
<dbReference type="PROSITE" id="PS00081">
    <property type="entry name" value="LIPOXYGENASE_2"/>
    <property type="match status" value="3"/>
</dbReference>
<dbReference type="EMBL" id="CP039352">
    <property type="protein sequence ID" value="QCE02220.1"/>
    <property type="molecule type" value="Genomic_DNA"/>
</dbReference>
<keyword evidence="12" id="KW-0443">Lipid metabolism</keyword>
<dbReference type="Gene3D" id="3.10.450.60">
    <property type="match status" value="3"/>
</dbReference>
<dbReference type="SUPFAM" id="SSF49723">
    <property type="entry name" value="Lipase/lipooxygenase domain (PLAT/LH2 domain)"/>
    <property type="match status" value="3"/>
</dbReference>
<evidence type="ECO:0000256" key="5">
    <source>
        <dbReference type="ARBA" id="ARBA00022516"/>
    </source>
</evidence>
<feature type="domain" description="Lipoxygenase" evidence="19">
    <location>
        <begin position="913"/>
        <end position="1573"/>
    </location>
</feature>
<gene>
    <name evidence="20" type="ORF">DEO72_LG8g231</name>
</gene>
<keyword evidence="10 15" id="KW-0560">Oxidoreductase</keyword>
<feature type="region of interest" description="Disordered" evidence="17">
    <location>
        <begin position="955"/>
        <end position="1001"/>
    </location>
</feature>
<keyword evidence="4" id="KW-0963">Cytoplasm</keyword>
<dbReference type="PROSITE" id="PS00711">
    <property type="entry name" value="LIPOXYGENASE_1"/>
    <property type="match status" value="2"/>
</dbReference>
<dbReference type="InterPro" id="IPR001246">
    <property type="entry name" value="LipOase_plant"/>
</dbReference>
<reference evidence="20 21" key="1">
    <citation type="submission" date="2019-04" db="EMBL/GenBank/DDBJ databases">
        <title>An improved genome assembly and genetic linkage map for asparagus bean, Vigna unguiculata ssp. sesquipedialis.</title>
        <authorList>
            <person name="Xia Q."/>
            <person name="Zhang R."/>
            <person name="Dong Y."/>
        </authorList>
    </citation>
    <scope>NUCLEOTIDE SEQUENCE [LARGE SCALE GENOMIC DNA]</scope>
    <source>
        <tissue evidence="20">Leaf</tissue>
    </source>
</reference>
<feature type="compositionally biased region" description="Basic and acidic residues" evidence="17">
    <location>
        <begin position="1812"/>
        <end position="1825"/>
    </location>
</feature>
<dbReference type="EC" id="1.13.11.-" evidence="16"/>
<name>A0A4D6MKY0_VIGUN</name>
<dbReference type="PANTHER" id="PTHR11771">
    <property type="entry name" value="LIPOXYGENASE"/>
    <property type="match status" value="1"/>
</dbReference>
<dbReference type="InterPro" id="IPR020833">
    <property type="entry name" value="LipOase_Fe_BS"/>
</dbReference>
<dbReference type="GO" id="GO:0031408">
    <property type="term" value="P:oxylipin biosynthetic process"/>
    <property type="evidence" value="ECO:0007669"/>
    <property type="project" value="UniProtKB-UniRule"/>
</dbReference>
<dbReference type="Gene3D" id="1.20.245.10">
    <property type="entry name" value="Lipoxygenase-1, Domain 5"/>
    <property type="match status" value="4"/>
</dbReference>
<dbReference type="InterPro" id="IPR013819">
    <property type="entry name" value="LipOase_C"/>
</dbReference>
<comment type="subcellular location">
    <subcellularLocation>
        <location evidence="2">Cytoplasm</location>
    </subcellularLocation>
</comment>
<evidence type="ECO:0000259" key="18">
    <source>
        <dbReference type="PROSITE" id="PS50095"/>
    </source>
</evidence>
<dbReference type="GO" id="GO:0005506">
    <property type="term" value="F:iron ion binding"/>
    <property type="evidence" value="ECO:0007669"/>
    <property type="project" value="UniProtKB-ARBA"/>
</dbReference>
<dbReference type="InterPro" id="IPR036226">
    <property type="entry name" value="LipOase_C_sf"/>
</dbReference>
<keyword evidence="21" id="KW-1185">Reference proteome</keyword>
<evidence type="ECO:0000256" key="11">
    <source>
        <dbReference type="ARBA" id="ARBA00023004"/>
    </source>
</evidence>
<dbReference type="CDD" id="cd01751">
    <property type="entry name" value="PLAT_LH2"/>
    <property type="match status" value="2"/>
</dbReference>
<evidence type="ECO:0000313" key="20">
    <source>
        <dbReference type="EMBL" id="QCE02220.1"/>
    </source>
</evidence>
<evidence type="ECO:0000259" key="19">
    <source>
        <dbReference type="PROSITE" id="PS51393"/>
    </source>
</evidence>
<feature type="domain" description="PLAT" evidence="18">
    <location>
        <begin position="1611"/>
        <end position="1739"/>
    </location>
</feature>
<evidence type="ECO:0000256" key="17">
    <source>
        <dbReference type="SAM" id="MobiDB-lite"/>
    </source>
</evidence>
<proteinExistence type="inferred from homology"/>
<dbReference type="PROSITE" id="PS51393">
    <property type="entry name" value="LIPOXYGENASE_3"/>
    <property type="match status" value="3"/>
</dbReference>
<dbReference type="Proteomes" id="UP000501690">
    <property type="component" value="Linkage Group LG8"/>
</dbReference>
<comment type="function">
    <text evidence="16">Plant lipoxygenase may be involved in a number of diverse aspects of plant physiology including growth and development, pest resistance, and senescence or responses to wounding.</text>
</comment>
<dbReference type="Gene3D" id="4.10.375.10">
    <property type="entry name" value="Lipoxygenase-1, Domain 2"/>
    <property type="match status" value="3"/>
</dbReference>
<dbReference type="InterPro" id="IPR001024">
    <property type="entry name" value="PLAT/LH2_dom"/>
</dbReference>